<comment type="caution">
    <text evidence="11">The sequence shown here is derived from an EMBL/GenBank/DDBJ whole genome shotgun (WGS) entry which is preliminary data.</text>
</comment>
<evidence type="ECO:0000259" key="10">
    <source>
        <dbReference type="Pfam" id="PF19366"/>
    </source>
</evidence>
<feature type="transmembrane region" description="Helical" evidence="8">
    <location>
        <begin position="596"/>
        <end position="617"/>
    </location>
</feature>
<keyword evidence="8" id="KW-1133">Transmembrane helix</keyword>
<evidence type="ECO:0000256" key="2">
    <source>
        <dbReference type="ARBA" id="ARBA00011073"/>
    </source>
</evidence>
<evidence type="ECO:0000313" key="12">
    <source>
        <dbReference type="Proteomes" id="UP000620559"/>
    </source>
</evidence>
<dbReference type="Gene3D" id="3.40.50.200">
    <property type="entry name" value="Peptidase S8/S53 domain"/>
    <property type="match status" value="1"/>
</dbReference>
<dbReference type="Proteomes" id="UP000620559">
    <property type="component" value="Unassembled WGS sequence"/>
</dbReference>
<dbReference type="InterPro" id="IPR000209">
    <property type="entry name" value="Peptidase_S8/S53_dom"/>
</dbReference>
<sequence>MKKLILFCLFVIGLSFALLTFVNFRGLAARGEFETIVLNFREDIPTEQLQKSLQAIDQKYNVNHRLDNKFSLDDHVYIIEGDKQRIKELRKSEFAQETEFIEPNYIYKIPELGNPEKDEIARLAEYLPSPDTIVEEIKPAFKGANDPFYSKQWHLHNINVEGAWDKTKGKGVTVAVIDTGITQVRDLVETEFVKGYDFVNDRENANDDNGHGTHVAGTIAQATNNSWGVAGIAYEARLMPLKVLSSYGGGTVADIAEAIKFAADNGADVINMSLGGGGESQLMKDAINYAHSKGVVIIAAAGNENQNSASYPARYPKVFAVSALGPDGEKAPYSNYGAGVDISAPGGSDAGKILQATVDMDSKGEEVFLGLQGTSMAAPHVAGVAALIKATGVEQPDQIFKVLTESARSIQDDGLNYYGAGQLNAEAAVTLAAQGTISFQDFFRWLRDSGYFNPGFWIDGGVVALLPKILMVVGSYLLAWFLRVYFPFTWSWSLASGLVAGSSGLFFLKGFYIFDLPQWPFRLLGSSIPELGNTLQGTNPFNPLFASVLVPILLMALLLGHKQWKWFAIGSSLGVAACLAVSSVTDPAVWGLGSGILARGFLITNALLCFILVRLAVKNEEQPV</sequence>
<evidence type="ECO:0000256" key="3">
    <source>
        <dbReference type="ARBA" id="ARBA00022525"/>
    </source>
</evidence>
<dbReference type="InterPro" id="IPR017295">
    <property type="entry name" value="Pept_S8A_subtilisin_cyanobac-1"/>
</dbReference>
<dbReference type="PROSITE" id="PS51892">
    <property type="entry name" value="SUBTILASE"/>
    <property type="match status" value="1"/>
</dbReference>
<keyword evidence="8" id="KW-0812">Transmembrane</keyword>
<evidence type="ECO:0000256" key="8">
    <source>
        <dbReference type="SAM" id="Phobius"/>
    </source>
</evidence>
<protein>
    <submittedName>
        <fullName evidence="11">Peptidase S8</fullName>
    </submittedName>
</protein>
<comment type="similarity">
    <text evidence="2 7">Belongs to the peptidase S8 family.</text>
</comment>
<dbReference type="PANTHER" id="PTHR43806:SF11">
    <property type="entry name" value="CEREVISIN-RELATED"/>
    <property type="match status" value="1"/>
</dbReference>
<dbReference type="InterPro" id="IPR036852">
    <property type="entry name" value="Peptidase_S8/S53_dom_sf"/>
</dbReference>
<accession>A0A8J7K4H5</accession>
<feature type="active site" description="Charge relay system" evidence="7">
    <location>
        <position position="375"/>
    </location>
</feature>
<dbReference type="PIRSF" id="PIRSF037851">
    <property type="entry name" value="Subtilisin_cyano"/>
    <property type="match status" value="1"/>
</dbReference>
<dbReference type="GO" id="GO:0005576">
    <property type="term" value="C:extracellular region"/>
    <property type="evidence" value="ECO:0007669"/>
    <property type="project" value="UniProtKB-SubCell"/>
</dbReference>
<dbReference type="AlphaFoldDB" id="A0A8J7K4H5"/>
<feature type="domain" description="Peptidase S8/S53" evidence="9">
    <location>
        <begin position="169"/>
        <end position="416"/>
    </location>
</feature>
<evidence type="ECO:0000259" key="9">
    <source>
        <dbReference type="Pfam" id="PF00082"/>
    </source>
</evidence>
<evidence type="ECO:0000256" key="7">
    <source>
        <dbReference type="PROSITE-ProRule" id="PRU01240"/>
    </source>
</evidence>
<dbReference type="InterPro" id="IPR050131">
    <property type="entry name" value="Peptidase_S8_subtilisin-like"/>
</dbReference>
<dbReference type="SUPFAM" id="SSF52743">
    <property type="entry name" value="Subtilisin-like"/>
    <property type="match status" value="1"/>
</dbReference>
<feature type="transmembrane region" description="Helical" evidence="8">
    <location>
        <begin position="494"/>
        <end position="514"/>
    </location>
</feature>
<dbReference type="InterPro" id="IPR034084">
    <property type="entry name" value="Thermitase-like_dom"/>
</dbReference>
<feature type="transmembrane region" description="Helical" evidence="8">
    <location>
        <begin position="456"/>
        <end position="482"/>
    </location>
</feature>
<evidence type="ECO:0000256" key="4">
    <source>
        <dbReference type="ARBA" id="ARBA00022670"/>
    </source>
</evidence>
<dbReference type="Pfam" id="PF00082">
    <property type="entry name" value="Peptidase_S8"/>
    <property type="match status" value="1"/>
</dbReference>
<gene>
    <name evidence="11" type="ORF">IQ247_31430</name>
</gene>
<keyword evidence="5 7" id="KW-0378">Hydrolase</keyword>
<feature type="domain" description="DUF5942" evidence="10">
    <location>
        <begin position="435"/>
        <end position="622"/>
    </location>
</feature>
<dbReference type="PROSITE" id="PS00138">
    <property type="entry name" value="SUBTILASE_SER"/>
    <property type="match status" value="1"/>
</dbReference>
<keyword evidence="3" id="KW-0964">Secreted</keyword>
<dbReference type="CDD" id="cd07484">
    <property type="entry name" value="Peptidases_S8_Thermitase_like"/>
    <property type="match status" value="1"/>
</dbReference>
<feature type="transmembrane region" description="Helical" evidence="8">
    <location>
        <begin position="541"/>
        <end position="559"/>
    </location>
</feature>
<feature type="active site" description="Charge relay system" evidence="7">
    <location>
        <position position="178"/>
    </location>
</feature>
<keyword evidence="8" id="KW-0472">Membrane</keyword>
<dbReference type="RefSeq" id="WP_193926139.1">
    <property type="nucleotide sequence ID" value="NZ_JADEWL010000261.1"/>
</dbReference>
<organism evidence="11 12">
    <name type="scientific">Plectonema cf. radiosum LEGE 06105</name>
    <dbReference type="NCBI Taxonomy" id="945769"/>
    <lineage>
        <taxon>Bacteria</taxon>
        <taxon>Bacillati</taxon>
        <taxon>Cyanobacteriota</taxon>
        <taxon>Cyanophyceae</taxon>
        <taxon>Oscillatoriophycideae</taxon>
        <taxon>Oscillatoriales</taxon>
        <taxon>Microcoleaceae</taxon>
        <taxon>Plectonema</taxon>
    </lineage>
</organism>
<keyword evidence="4 7" id="KW-0645">Protease</keyword>
<evidence type="ECO:0000256" key="6">
    <source>
        <dbReference type="ARBA" id="ARBA00022825"/>
    </source>
</evidence>
<evidence type="ECO:0000256" key="5">
    <source>
        <dbReference type="ARBA" id="ARBA00022801"/>
    </source>
</evidence>
<dbReference type="InterPro" id="IPR023828">
    <property type="entry name" value="Peptidase_S8_Ser-AS"/>
</dbReference>
<evidence type="ECO:0000256" key="1">
    <source>
        <dbReference type="ARBA" id="ARBA00004613"/>
    </source>
</evidence>
<evidence type="ECO:0000313" key="11">
    <source>
        <dbReference type="EMBL" id="MBE9217111.1"/>
    </source>
</evidence>
<dbReference type="InterPro" id="IPR015500">
    <property type="entry name" value="Peptidase_S8_subtilisin-rel"/>
</dbReference>
<dbReference type="EMBL" id="JADEWL010000261">
    <property type="protein sequence ID" value="MBE9217111.1"/>
    <property type="molecule type" value="Genomic_DNA"/>
</dbReference>
<dbReference type="PRINTS" id="PR00723">
    <property type="entry name" value="SUBTILISIN"/>
</dbReference>
<feature type="active site" description="Charge relay system" evidence="7">
    <location>
        <position position="211"/>
    </location>
</feature>
<dbReference type="GO" id="GO:0006508">
    <property type="term" value="P:proteolysis"/>
    <property type="evidence" value="ECO:0007669"/>
    <property type="project" value="UniProtKB-KW"/>
</dbReference>
<comment type="subcellular location">
    <subcellularLocation>
        <location evidence="1">Secreted</location>
    </subcellularLocation>
</comment>
<keyword evidence="6 7" id="KW-0720">Serine protease</keyword>
<feature type="transmembrane region" description="Helical" evidence="8">
    <location>
        <begin position="566"/>
        <end position="584"/>
    </location>
</feature>
<reference evidence="11" key="1">
    <citation type="submission" date="2020-10" db="EMBL/GenBank/DDBJ databases">
        <authorList>
            <person name="Castelo-Branco R."/>
            <person name="Eusebio N."/>
            <person name="Adriana R."/>
            <person name="Vieira A."/>
            <person name="Brugerolle De Fraissinette N."/>
            <person name="Rezende De Castro R."/>
            <person name="Schneider M.P."/>
            <person name="Vasconcelos V."/>
            <person name="Leao P.N."/>
        </authorList>
    </citation>
    <scope>NUCLEOTIDE SEQUENCE</scope>
    <source>
        <strain evidence="11">LEGE 06105</strain>
    </source>
</reference>
<dbReference type="InterPro" id="IPR045986">
    <property type="entry name" value="DUF5942"/>
</dbReference>
<keyword evidence="12" id="KW-1185">Reference proteome</keyword>
<dbReference type="Pfam" id="PF19366">
    <property type="entry name" value="DUF5942"/>
    <property type="match status" value="1"/>
</dbReference>
<dbReference type="PANTHER" id="PTHR43806">
    <property type="entry name" value="PEPTIDASE S8"/>
    <property type="match status" value="1"/>
</dbReference>
<proteinExistence type="inferred from homology"/>
<name>A0A8J7K4H5_9CYAN</name>
<dbReference type="GO" id="GO:0004252">
    <property type="term" value="F:serine-type endopeptidase activity"/>
    <property type="evidence" value="ECO:0007669"/>
    <property type="project" value="UniProtKB-UniRule"/>
</dbReference>